<comment type="similarity">
    <text evidence="3 13">Belongs to the FAD-dependent glycerol-3-phosphate dehydrogenase family.</text>
</comment>
<dbReference type="InterPro" id="IPR006076">
    <property type="entry name" value="FAD-dep_OxRdtase"/>
</dbReference>
<dbReference type="InterPro" id="IPR031656">
    <property type="entry name" value="DAO_C"/>
</dbReference>
<evidence type="ECO:0000256" key="7">
    <source>
        <dbReference type="ARBA" id="ARBA00022737"/>
    </source>
</evidence>
<dbReference type="AlphaFoldDB" id="A0A165R734"/>
<dbReference type="FunCoup" id="A0A165R734">
    <property type="interactions" value="291"/>
</dbReference>
<comment type="subcellular location">
    <subcellularLocation>
        <location evidence="2">Mitochondrion</location>
    </subcellularLocation>
</comment>
<evidence type="ECO:0000256" key="13">
    <source>
        <dbReference type="RuleBase" id="RU361217"/>
    </source>
</evidence>
<keyword evidence="11 13" id="KW-0560">Oxidoreductase</keyword>
<dbReference type="Pfam" id="PF16901">
    <property type="entry name" value="DAO_C"/>
    <property type="match status" value="1"/>
</dbReference>
<dbReference type="GO" id="GO:0005739">
    <property type="term" value="C:mitochondrion"/>
    <property type="evidence" value="ECO:0007669"/>
    <property type="project" value="UniProtKB-SubCell"/>
</dbReference>
<dbReference type="OrthoDB" id="264015at2759"/>
<dbReference type="PANTHER" id="PTHR11985:SF15">
    <property type="entry name" value="GLYCEROL-3-PHOSPHATE DEHYDROGENASE, MITOCHONDRIAL"/>
    <property type="match status" value="1"/>
</dbReference>
<evidence type="ECO:0000256" key="2">
    <source>
        <dbReference type="ARBA" id="ARBA00004173"/>
    </source>
</evidence>
<dbReference type="Gene3D" id="1.10.8.870">
    <property type="entry name" value="Alpha-glycerophosphate oxidase, cap domain"/>
    <property type="match status" value="1"/>
</dbReference>
<dbReference type="Proteomes" id="UP000076761">
    <property type="component" value="Unassembled WGS sequence"/>
</dbReference>
<accession>A0A165R734</accession>
<evidence type="ECO:0000256" key="12">
    <source>
        <dbReference type="ARBA" id="ARBA00023128"/>
    </source>
</evidence>
<comment type="cofactor">
    <cofactor evidence="1 13">
        <name>FAD</name>
        <dbReference type="ChEBI" id="CHEBI:57692"/>
    </cofactor>
</comment>
<dbReference type="InterPro" id="IPR038299">
    <property type="entry name" value="DAO_C_sf"/>
</dbReference>
<evidence type="ECO:0000313" key="17">
    <source>
        <dbReference type="Proteomes" id="UP000076761"/>
    </source>
</evidence>
<dbReference type="GO" id="GO:0004368">
    <property type="term" value="F:glycerol-3-phosphate dehydrogenase (quinone) activity"/>
    <property type="evidence" value="ECO:0007669"/>
    <property type="project" value="UniProtKB-EC"/>
</dbReference>
<keyword evidence="10" id="KW-0809">Transit peptide</keyword>
<gene>
    <name evidence="16" type="ORF">NEOLEDRAFT_1243188</name>
</gene>
<keyword evidence="9" id="KW-0106">Calcium</keyword>
<evidence type="ECO:0000256" key="5">
    <source>
        <dbReference type="ARBA" id="ARBA00022630"/>
    </source>
</evidence>
<evidence type="ECO:0000259" key="14">
    <source>
        <dbReference type="Pfam" id="PF01266"/>
    </source>
</evidence>
<keyword evidence="17" id="KW-1185">Reference proteome</keyword>
<evidence type="ECO:0000256" key="3">
    <source>
        <dbReference type="ARBA" id="ARBA00007330"/>
    </source>
</evidence>
<evidence type="ECO:0000256" key="6">
    <source>
        <dbReference type="ARBA" id="ARBA00022723"/>
    </source>
</evidence>
<dbReference type="Gene3D" id="3.50.50.60">
    <property type="entry name" value="FAD/NAD(P)-binding domain"/>
    <property type="match status" value="1"/>
</dbReference>
<dbReference type="STRING" id="1314782.A0A165R734"/>
<keyword evidence="6" id="KW-0479">Metal-binding</keyword>
<dbReference type="FunFam" id="1.10.8.870:FF:000001">
    <property type="entry name" value="Glycerol-3-phosphate dehydrogenase"/>
    <property type="match status" value="1"/>
</dbReference>
<protein>
    <recommendedName>
        <fullName evidence="4 13">Glycerol-3-phosphate dehydrogenase</fullName>
        <ecNumber evidence="4 13">1.1.5.3</ecNumber>
    </recommendedName>
</protein>
<keyword evidence="12" id="KW-0496">Mitochondrion</keyword>
<evidence type="ECO:0000256" key="8">
    <source>
        <dbReference type="ARBA" id="ARBA00022827"/>
    </source>
</evidence>
<dbReference type="FunFam" id="3.30.9.10:FF:000001">
    <property type="entry name" value="Glycerol-3-phosphate dehydrogenase"/>
    <property type="match status" value="1"/>
</dbReference>
<keyword evidence="8" id="KW-0274">FAD</keyword>
<evidence type="ECO:0000256" key="11">
    <source>
        <dbReference type="ARBA" id="ARBA00023002"/>
    </source>
</evidence>
<evidence type="ECO:0000259" key="15">
    <source>
        <dbReference type="Pfam" id="PF16901"/>
    </source>
</evidence>
<dbReference type="InterPro" id="IPR000447">
    <property type="entry name" value="G3P_DH_FAD-dep"/>
</dbReference>
<evidence type="ECO:0000313" key="16">
    <source>
        <dbReference type="EMBL" id="KZT23393.1"/>
    </source>
</evidence>
<feature type="domain" description="FAD dependent oxidoreductase" evidence="14">
    <location>
        <begin position="72"/>
        <end position="437"/>
    </location>
</feature>
<keyword evidence="7" id="KW-0677">Repeat</keyword>
<reference evidence="16 17" key="1">
    <citation type="journal article" date="2016" name="Mol. Biol. Evol.">
        <title>Comparative Genomics of Early-Diverging Mushroom-Forming Fungi Provides Insights into the Origins of Lignocellulose Decay Capabilities.</title>
        <authorList>
            <person name="Nagy L.G."/>
            <person name="Riley R."/>
            <person name="Tritt A."/>
            <person name="Adam C."/>
            <person name="Daum C."/>
            <person name="Floudas D."/>
            <person name="Sun H."/>
            <person name="Yadav J.S."/>
            <person name="Pangilinan J."/>
            <person name="Larsson K.H."/>
            <person name="Matsuura K."/>
            <person name="Barry K."/>
            <person name="Labutti K."/>
            <person name="Kuo R."/>
            <person name="Ohm R.A."/>
            <person name="Bhattacharya S.S."/>
            <person name="Shirouzu T."/>
            <person name="Yoshinaga Y."/>
            <person name="Martin F.M."/>
            <person name="Grigoriev I.V."/>
            <person name="Hibbett D.S."/>
        </authorList>
    </citation>
    <scope>NUCLEOTIDE SEQUENCE [LARGE SCALE GENOMIC DNA]</scope>
    <source>
        <strain evidence="16 17">HHB14362 ss-1</strain>
    </source>
</reference>
<evidence type="ECO:0000256" key="10">
    <source>
        <dbReference type="ARBA" id="ARBA00022946"/>
    </source>
</evidence>
<dbReference type="GO" id="GO:0046872">
    <property type="term" value="F:metal ion binding"/>
    <property type="evidence" value="ECO:0007669"/>
    <property type="project" value="UniProtKB-KW"/>
</dbReference>
<sequence length="762" mass="84131">MLRRNLLNRRALAVASGAAVATVGGGYYYLNSGPAYPDTTRETRRPPPPWTPPPREAMLNSLKQGGEGGKFDLLIVGGGATGAGVAVDAATRGLNVALVERDDFASGTSSKSTKLVHGGVRYLQKAVFELDYEQYKLVVEALHERKIFLETAPYLSHMLPIMLPIYKYWQVPYFWVGCKMYDILAGKENMESSYLMSKGKALETFPMLKSQGLVGALVYYDGQHNDSRMNMALVMTAVKHGATVANYVEVIELKKDEKGQLYGARVKDKLSGEEWDVKAKGIVNATGPFTDTLLKLDNPDHTPIVQPSSGVHITLPNYYSPRTMGMLDPATSDGRVIFFLPWQGNTIAGTTDTPCAVESEPRAQEEEVRWILEEVRSYLSPDIKVRRGDVLSAWSGLRPLVRNPNAASTEGLVRNHMIHLSESGLLTIAGGKWTTYREMAKETVDEAVKAFGLESRCHNECITEKVRLVGSDGWSRNMFIGLIQRYGLETDIAKHLSENYGDRAWTVCSLAEPTGEAWPQHGIRLAKQYPFIEAEVRYACRNEYAQTAVDVIARRTRLSFLNAQAALNALPRVIDIMTEEFGWSHSRRRHEIKRATEFLSSMGIPPETPVPQLIPHSLLEKTESFVWSLGSMVFGGLGLNRGASAGTTTYSRGQFGLGEVEALTKAFRSHAKSVTSPEGGSIERLGKEEVRDLLKDQPGYENISGKELDYVFEEAGFSHRTDLDADEFLEVCAGLKEVTVAPAPIIKSERRAIPVEKSGGGV</sequence>
<dbReference type="Gene3D" id="3.30.9.10">
    <property type="entry name" value="D-Amino Acid Oxidase, subunit A, domain 2"/>
    <property type="match status" value="1"/>
</dbReference>
<dbReference type="SUPFAM" id="SSF54373">
    <property type="entry name" value="FAD-linked reductases, C-terminal domain"/>
    <property type="match status" value="1"/>
</dbReference>
<dbReference type="PROSITE" id="PS00977">
    <property type="entry name" value="FAD_G3PDH_1"/>
    <property type="match status" value="1"/>
</dbReference>
<dbReference type="GO" id="GO:0006072">
    <property type="term" value="P:glycerol-3-phosphate metabolic process"/>
    <property type="evidence" value="ECO:0007669"/>
    <property type="project" value="UniProtKB-UniRule"/>
</dbReference>
<comment type="catalytic activity">
    <reaction evidence="13">
        <text>a quinone + sn-glycerol 3-phosphate = dihydroxyacetone phosphate + a quinol</text>
        <dbReference type="Rhea" id="RHEA:18977"/>
        <dbReference type="ChEBI" id="CHEBI:24646"/>
        <dbReference type="ChEBI" id="CHEBI:57597"/>
        <dbReference type="ChEBI" id="CHEBI:57642"/>
        <dbReference type="ChEBI" id="CHEBI:132124"/>
        <dbReference type="EC" id="1.1.5.3"/>
    </reaction>
</comment>
<evidence type="ECO:0000256" key="1">
    <source>
        <dbReference type="ARBA" id="ARBA00001974"/>
    </source>
</evidence>
<dbReference type="SUPFAM" id="SSF51905">
    <property type="entry name" value="FAD/NAD(P)-binding domain"/>
    <property type="match status" value="1"/>
</dbReference>
<dbReference type="Pfam" id="PF01266">
    <property type="entry name" value="DAO"/>
    <property type="match status" value="1"/>
</dbReference>
<dbReference type="PROSITE" id="PS00978">
    <property type="entry name" value="FAD_G3PDH_2"/>
    <property type="match status" value="1"/>
</dbReference>
<evidence type="ECO:0000256" key="9">
    <source>
        <dbReference type="ARBA" id="ARBA00022837"/>
    </source>
</evidence>
<dbReference type="EMBL" id="KV425585">
    <property type="protein sequence ID" value="KZT23393.1"/>
    <property type="molecule type" value="Genomic_DNA"/>
</dbReference>
<evidence type="ECO:0000256" key="4">
    <source>
        <dbReference type="ARBA" id="ARBA00013029"/>
    </source>
</evidence>
<proteinExistence type="inferred from homology"/>
<dbReference type="PRINTS" id="PR01001">
    <property type="entry name" value="FADG3PDH"/>
</dbReference>
<name>A0A165R734_9AGAM</name>
<dbReference type="EC" id="1.1.5.3" evidence="4 13"/>
<keyword evidence="5 13" id="KW-0285">Flavoprotein</keyword>
<dbReference type="PANTHER" id="PTHR11985">
    <property type="entry name" value="GLYCEROL-3-PHOSPHATE DEHYDROGENASE"/>
    <property type="match status" value="1"/>
</dbReference>
<dbReference type="InParanoid" id="A0A165R734"/>
<organism evidence="16 17">
    <name type="scientific">Neolentinus lepideus HHB14362 ss-1</name>
    <dbReference type="NCBI Taxonomy" id="1314782"/>
    <lineage>
        <taxon>Eukaryota</taxon>
        <taxon>Fungi</taxon>
        <taxon>Dikarya</taxon>
        <taxon>Basidiomycota</taxon>
        <taxon>Agaricomycotina</taxon>
        <taxon>Agaricomycetes</taxon>
        <taxon>Gloeophyllales</taxon>
        <taxon>Gloeophyllaceae</taxon>
        <taxon>Neolentinus</taxon>
    </lineage>
</organism>
<dbReference type="InterPro" id="IPR036188">
    <property type="entry name" value="FAD/NAD-bd_sf"/>
</dbReference>
<feature type="domain" description="Alpha-glycerophosphate oxidase C-terminal" evidence="15">
    <location>
        <begin position="461"/>
        <end position="588"/>
    </location>
</feature>